<feature type="region of interest" description="Disordered" evidence="1">
    <location>
        <begin position="263"/>
        <end position="282"/>
    </location>
</feature>
<evidence type="ECO:0000256" key="1">
    <source>
        <dbReference type="SAM" id="MobiDB-lite"/>
    </source>
</evidence>
<sequence length="377" mass="43163">MTDNVVSSEFPPVYVPEGKQHHLSPDHPEFDIRNVDSTPASPKCGQKCCTEPSLPESTVSYYATMNDKFEPIEQQLQNLLNTADEFQAHLVYRHDHLQTEGLARVVPNFLRTCQPYFTYLESTARSSMPQRTPMPPYVRTRLLQFSQQLCSRLEQLVLMYASFNFLSLEETDPLSISHFYIGQCRMDCIKVSAFRYCRPTPFLAGAEAGPGSRLYKRMRWNVERPRAAAGKTDRDWEEKKERGRQGSNTEYYFLCYEDGPERWSEGDGERGGERGPETERRVGRSWSIGQWVQTDPDPEEEDIYEWVLCSVPLGQYKHLLCLGTEEPSVSIATDCLLEALLSQEGQGDGTVTTRRETPTYVCTYGHTHPTDHISDRS</sequence>
<dbReference type="EMBL" id="JAINUG010000318">
    <property type="protein sequence ID" value="KAJ8378534.1"/>
    <property type="molecule type" value="Genomic_DNA"/>
</dbReference>
<feature type="region of interest" description="Disordered" evidence="1">
    <location>
        <begin position="1"/>
        <end position="25"/>
    </location>
</feature>
<dbReference type="Proteomes" id="UP001221898">
    <property type="component" value="Unassembled WGS sequence"/>
</dbReference>
<dbReference type="AlphaFoldDB" id="A0AAD7RDY4"/>
<dbReference type="InterPro" id="IPR021748">
    <property type="entry name" value="DUF3314"/>
</dbReference>
<gene>
    <name evidence="2" type="ORF">AAFF_G00239170</name>
</gene>
<dbReference type="PANTHER" id="PTHR36292">
    <property type="entry name" value="UPF0575 PROTEIN C19ORF67"/>
    <property type="match status" value="1"/>
</dbReference>
<accession>A0AAD7RDY4</accession>
<evidence type="ECO:0000313" key="2">
    <source>
        <dbReference type="EMBL" id="KAJ8378534.1"/>
    </source>
</evidence>
<comment type="caution">
    <text evidence="2">The sequence shown here is derived from an EMBL/GenBank/DDBJ whole genome shotgun (WGS) entry which is preliminary data.</text>
</comment>
<reference evidence="2" key="1">
    <citation type="journal article" date="2023" name="Science">
        <title>Genome structures resolve the early diversification of teleost fishes.</title>
        <authorList>
            <person name="Parey E."/>
            <person name="Louis A."/>
            <person name="Montfort J."/>
            <person name="Bouchez O."/>
            <person name="Roques C."/>
            <person name="Iampietro C."/>
            <person name="Lluch J."/>
            <person name="Castinel A."/>
            <person name="Donnadieu C."/>
            <person name="Desvignes T."/>
            <person name="Floi Bucao C."/>
            <person name="Jouanno E."/>
            <person name="Wen M."/>
            <person name="Mejri S."/>
            <person name="Dirks R."/>
            <person name="Jansen H."/>
            <person name="Henkel C."/>
            <person name="Chen W.J."/>
            <person name="Zahm M."/>
            <person name="Cabau C."/>
            <person name="Klopp C."/>
            <person name="Thompson A.W."/>
            <person name="Robinson-Rechavi M."/>
            <person name="Braasch I."/>
            <person name="Lecointre G."/>
            <person name="Bobe J."/>
            <person name="Postlethwait J.H."/>
            <person name="Berthelot C."/>
            <person name="Roest Crollius H."/>
            <person name="Guiguen Y."/>
        </authorList>
    </citation>
    <scope>NUCLEOTIDE SEQUENCE</scope>
    <source>
        <strain evidence="2">NC1722</strain>
    </source>
</reference>
<organism evidence="2 3">
    <name type="scientific">Aldrovandia affinis</name>
    <dbReference type="NCBI Taxonomy" id="143900"/>
    <lineage>
        <taxon>Eukaryota</taxon>
        <taxon>Metazoa</taxon>
        <taxon>Chordata</taxon>
        <taxon>Craniata</taxon>
        <taxon>Vertebrata</taxon>
        <taxon>Euteleostomi</taxon>
        <taxon>Actinopterygii</taxon>
        <taxon>Neopterygii</taxon>
        <taxon>Teleostei</taxon>
        <taxon>Notacanthiformes</taxon>
        <taxon>Halosauridae</taxon>
        <taxon>Aldrovandia</taxon>
    </lineage>
</organism>
<dbReference type="Pfam" id="PF11771">
    <property type="entry name" value="DUF3314"/>
    <property type="match status" value="1"/>
</dbReference>
<name>A0AAD7RDY4_9TELE</name>
<keyword evidence="3" id="KW-1185">Reference proteome</keyword>
<proteinExistence type="predicted"/>
<protein>
    <submittedName>
        <fullName evidence="2">Uncharacterized protein</fullName>
    </submittedName>
</protein>
<dbReference type="PANTHER" id="PTHR36292:SF1">
    <property type="entry name" value="UPF0575 PROTEIN C19ORF67"/>
    <property type="match status" value="1"/>
</dbReference>
<evidence type="ECO:0000313" key="3">
    <source>
        <dbReference type="Proteomes" id="UP001221898"/>
    </source>
</evidence>